<keyword evidence="12" id="KW-1185">Reference proteome</keyword>
<dbReference type="PANTHER" id="PTHR32507">
    <property type="entry name" value="NA(+)/H(+) ANTIPORTER 1"/>
    <property type="match status" value="1"/>
</dbReference>
<feature type="transmembrane region" description="Helical" evidence="9">
    <location>
        <begin position="29"/>
        <end position="53"/>
    </location>
</feature>
<keyword evidence="6 9" id="KW-1133">Transmembrane helix</keyword>
<feature type="transmembrane region" description="Helical" evidence="9">
    <location>
        <begin position="231"/>
        <end position="259"/>
    </location>
</feature>
<keyword evidence="4" id="KW-1003">Cell membrane</keyword>
<evidence type="ECO:0000256" key="4">
    <source>
        <dbReference type="ARBA" id="ARBA00022475"/>
    </source>
</evidence>
<evidence type="ECO:0000259" key="10">
    <source>
        <dbReference type="Pfam" id="PF00999"/>
    </source>
</evidence>
<keyword evidence="8 9" id="KW-0472">Membrane</keyword>
<feature type="transmembrane region" description="Helical" evidence="9">
    <location>
        <begin position="367"/>
        <end position="384"/>
    </location>
</feature>
<dbReference type="GO" id="GO:0005886">
    <property type="term" value="C:plasma membrane"/>
    <property type="evidence" value="ECO:0007669"/>
    <property type="project" value="UniProtKB-SubCell"/>
</dbReference>
<keyword evidence="5 9" id="KW-0812">Transmembrane</keyword>
<comment type="caution">
    <text evidence="11">The sequence shown here is derived from an EMBL/GenBank/DDBJ whole genome shotgun (WGS) entry which is preliminary data.</text>
</comment>
<dbReference type="AlphaFoldDB" id="A0A2N6PJK5"/>
<feature type="transmembrane region" description="Helical" evidence="9">
    <location>
        <begin position="280"/>
        <end position="301"/>
    </location>
</feature>
<evidence type="ECO:0000256" key="6">
    <source>
        <dbReference type="ARBA" id="ARBA00022989"/>
    </source>
</evidence>
<dbReference type="RefSeq" id="WP_102161683.1">
    <property type="nucleotide sequence ID" value="NZ_PNFZ01000002.1"/>
</dbReference>
<dbReference type="EMBL" id="PNFZ01000002">
    <property type="protein sequence ID" value="PMB98854.1"/>
    <property type="molecule type" value="Genomic_DNA"/>
</dbReference>
<evidence type="ECO:0000313" key="12">
    <source>
        <dbReference type="Proteomes" id="UP000235703"/>
    </source>
</evidence>
<evidence type="ECO:0000256" key="7">
    <source>
        <dbReference type="ARBA" id="ARBA00023065"/>
    </source>
</evidence>
<feature type="transmembrane region" description="Helical" evidence="9">
    <location>
        <begin position="307"/>
        <end position="331"/>
    </location>
</feature>
<protein>
    <submittedName>
        <fullName evidence="11">Sodium:proton exchanger</fullName>
    </submittedName>
</protein>
<evidence type="ECO:0000256" key="3">
    <source>
        <dbReference type="ARBA" id="ARBA00022449"/>
    </source>
</evidence>
<keyword evidence="3" id="KW-0050">Antiport</keyword>
<dbReference type="InterPro" id="IPR038770">
    <property type="entry name" value="Na+/solute_symporter_sf"/>
</dbReference>
<dbReference type="Pfam" id="PF00999">
    <property type="entry name" value="Na_H_Exchanger"/>
    <property type="match status" value="1"/>
</dbReference>
<proteinExistence type="predicted"/>
<dbReference type="GO" id="GO:0015297">
    <property type="term" value="F:antiporter activity"/>
    <property type="evidence" value="ECO:0007669"/>
    <property type="project" value="UniProtKB-KW"/>
</dbReference>
<evidence type="ECO:0000256" key="1">
    <source>
        <dbReference type="ARBA" id="ARBA00004651"/>
    </source>
</evidence>
<feature type="domain" description="Cation/H+ exchanger transmembrane" evidence="10">
    <location>
        <begin position="13"/>
        <end position="394"/>
    </location>
</feature>
<dbReference type="OrthoDB" id="4174405at2"/>
<dbReference type="GO" id="GO:1902600">
    <property type="term" value="P:proton transmembrane transport"/>
    <property type="evidence" value="ECO:0007669"/>
    <property type="project" value="InterPro"/>
</dbReference>
<keyword evidence="2" id="KW-0813">Transport</keyword>
<reference evidence="11 12" key="1">
    <citation type="submission" date="2017-09" db="EMBL/GenBank/DDBJ databases">
        <title>Bacterial strain isolated from the female urinary microbiota.</title>
        <authorList>
            <person name="Thomas-White K."/>
            <person name="Kumar N."/>
            <person name="Forster S."/>
            <person name="Putonti C."/>
            <person name="Lawley T."/>
            <person name="Wolfe A.J."/>
        </authorList>
    </citation>
    <scope>NUCLEOTIDE SEQUENCE [LARGE SCALE GENOMIC DNA]</scope>
    <source>
        <strain evidence="11 12">UMB0680</strain>
    </source>
</reference>
<organism evidence="11 12">
    <name type="scientific">Brevibacterium luteolum</name>
    <dbReference type="NCBI Taxonomy" id="199591"/>
    <lineage>
        <taxon>Bacteria</taxon>
        <taxon>Bacillati</taxon>
        <taxon>Actinomycetota</taxon>
        <taxon>Actinomycetes</taxon>
        <taxon>Micrococcales</taxon>
        <taxon>Brevibacteriaceae</taxon>
        <taxon>Brevibacterium</taxon>
    </lineage>
</organism>
<evidence type="ECO:0000256" key="5">
    <source>
        <dbReference type="ARBA" id="ARBA00022692"/>
    </source>
</evidence>
<feature type="transmembrane region" description="Helical" evidence="9">
    <location>
        <begin position="338"/>
        <end position="361"/>
    </location>
</feature>
<feature type="transmembrane region" description="Helical" evidence="9">
    <location>
        <begin position="159"/>
        <end position="178"/>
    </location>
</feature>
<feature type="transmembrane region" description="Helical" evidence="9">
    <location>
        <begin position="190"/>
        <end position="211"/>
    </location>
</feature>
<dbReference type="Proteomes" id="UP000235703">
    <property type="component" value="Unassembled WGS sequence"/>
</dbReference>
<feature type="transmembrane region" description="Helical" evidence="9">
    <location>
        <begin position="116"/>
        <end position="139"/>
    </location>
</feature>
<evidence type="ECO:0000256" key="8">
    <source>
        <dbReference type="ARBA" id="ARBA00023136"/>
    </source>
</evidence>
<dbReference type="Gene3D" id="1.20.1530.20">
    <property type="match status" value="1"/>
</dbReference>
<dbReference type="InterPro" id="IPR006153">
    <property type="entry name" value="Cation/H_exchanger_TM"/>
</dbReference>
<feature type="transmembrane region" description="Helical" evidence="9">
    <location>
        <begin position="89"/>
        <end position="109"/>
    </location>
</feature>
<name>A0A2N6PJK5_9MICO</name>
<gene>
    <name evidence="11" type="ORF">CJ198_06050</name>
</gene>
<evidence type="ECO:0000256" key="2">
    <source>
        <dbReference type="ARBA" id="ARBA00022448"/>
    </source>
</evidence>
<accession>A0A2N6PJK5</accession>
<comment type="subcellular location">
    <subcellularLocation>
        <location evidence="1">Cell membrane</location>
        <topology evidence="1">Multi-pass membrane protein</topology>
    </subcellularLocation>
</comment>
<evidence type="ECO:0000256" key="9">
    <source>
        <dbReference type="SAM" id="Phobius"/>
    </source>
</evidence>
<sequence>MLTVLLLAGALVAAWALFARVLGRWHVMGPLAMAIGGAAAGIFITDKVGFGLFLNSNAAERIAELVLALVLFVDATEVRLGAMKAVRGPVLRLLFIALPISMFLAWMFASVLLPDLSLAVTLAIACIIVPVDFSPVTSIVKDTSIPQRLRHILNLESGYNDGIITPLFLFALALAGDAKRGGPGASLGQAIPAFLIAVAVGLVVGVAYAVLANASGRRGWFSAQSMRIGLVAVPLLTYALAVTLHGNGFIAAFVAGTVFRMLRRTRELHEELSLAEDISIINNMVLWFVLGATVIFIGQVLETIWPTLLLAALALTVIRMGPVLLSLLGTALPGRERLLIATLGPRGTASVVFGVLAFNAIDDIDSAALVLAVTVFMLGGSVLLHSLGTQPLLRVLVPSAKRGIVLGRPLPRRKSPSPRALTGAWAQLPNLHLPR</sequence>
<dbReference type="PANTHER" id="PTHR32507:SF8">
    <property type="entry name" value="CNH1P"/>
    <property type="match status" value="1"/>
</dbReference>
<keyword evidence="7" id="KW-0406">Ion transport</keyword>
<evidence type="ECO:0000313" key="11">
    <source>
        <dbReference type="EMBL" id="PMB98854.1"/>
    </source>
</evidence>